<accession>A0A5B7JPU4</accession>
<evidence type="ECO:0000256" key="1">
    <source>
        <dbReference type="SAM" id="MobiDB-lite"/>
    </source>
</evidence>
<dbReference type="AlphaFoldDB" id="A0A5B7JPU4"/>
<feature type="region of interest" description="Disordered" evidence="1">
    <location>
        <begin position="41"/>
        <end position="74"/>
    </location>
</feature>
<dbReference type="OrthoDB" id="6500454at2759"/>
<sequence>MMVAREVLSMQCVKCMGRDLRQGSKFVAIIAQLATKIAKAGIPATQTLSPKRESPPPGLCRPGGNPRHPDHRGQ</sequence>
<reference evidence="2 3" key="1">
    <citation type="submission" date="2019-05" db="EMBL/GenBank/DDBJ databases">
        <title>Another draft genome of Portunus trituberculatus and its Hox gene families provides insights of decapod evolution.</title>
        <authorList>
            <person name="Jeong J.-H."/>
            <person name="Song I."/>
            <person name="Kim S."/>
            <person name="Choi T."/>
            <person name="Kim D."/>
            <person name="Ryu S."/>
            <person name="Kim W."/>
        </authorList>
    </citation>
    <scope>NUCLEOTIDE SEQUENCE [LARGE SCALE GENOMIC DNA]</scope>
    <source>
        <tissue evidence="2">Muscle</tissue>
    </source>
</reference>
<evidence type="ECO:0000313" key="3">
    <source>
        <dbReference type="Proteomes" id="UP000324222"/>
    </source>
</evidence>
<dbReference type="Proteomes" id="UP000324222">
    <property type="component" value="Unassembled WGS sequence"/>
</dbReference>
<evidence type="ECO:0000313" key="2">
    <source>
        <dbReference type="EMBL" id="MPC95137.1"/>
    </source>
</evidence>
<comment type="caution">
    <text evidence="2">The sequence shown here is derived from an EMBL/GenBank/DDBJ whole genome shotgun (WGS) entry which is preliminary data.</text>
</comment>
<organism evidence="2 3">
    <name type="scientific">Portunus trituberculatus</name>
    <name type="common">Swimming crab</name>
    <name type="synonym">Neptunus trituberculatus</name>
    <dbReference type="NCBI Taxonomy" id="210409"/>
    <lineage>
        <taxon>Eukaryota</taxon>
        <taxon>Metazoa</taxon>
        <taxon>Ecdysozoa</taxon>
        <taxon>Arthropoda</taxon>
        <taxon>Crustacea</taxon>
        <taxon>Multicrustacea</taxon>
        <taxon>Malacostraca</taxon>
        <taxon>Eumalacostraca</taxon>
        <taxon>Eucarida</taxon>
        <taxon>Decapoda</taxon>
        <taxon>Pleocyemata</taxon>
        <taxon>Brachyura</taxon>
        <taxon>Eubrachyura</taxon>
        <taxon>Portunoidea</taxon>
        <taxon>Portunidae</taxon>
        <taxon>Portuninae</taxon>
        <taxon>Portunus</taxon>
    </lineage>
</organism>
<proteinExistence type="predicted"/>
<protein>
    <submittedName>
        <fullName evidence="2">Uncharacterized protein</fullName>
    </submittedName>
</protein>
<keyword evidence="3" id="KW-1185">Reference proteome</keyword>
<gene>
    <name evidence="2" type="ORF">E2C01_090333</name>
</gene>
<dbReference type="EMBL" id="VSRR010101137">
    <property type="protein sequence ID" value="MPC95137.1"/>
    <property type="molecule type" value="Genomic_DNA"/>
</dbReference>
<name>A0A5B7JPU4_PORTR</name>